<dbReference type="CDD" id="cd16922">
    <property type="entry name" value="HATPase_EvgS-ArcB-TorS-like"/>
    <property type="match status" value="1"/>
</dbReference>
<dbReference type="GO" id="GO:0000155">
    <property type="term" value="F:phosphorelay sensor kinase activity"/>
    <property type="evidence" value="ECO:0007669"/>
    <property type="project" value="InterPro"/>
</dbReference>
<keyword evidence="5 17" id="KW-0597">Phosphoprotein</keyword>
<gene>
    <name evidence="21" type="ordered locus">CAP2UW1_2835</name>
</gene>
<dbReference type="Pfam" id="PF02518">
    <property type="entry name" value="HATPase_c"/>
    <property type="match status" value="1"/>
</dbReference>
<dbReference type="EC" id="2.7.13.3" evidence="3"/>
<dbReference type="PANTHER" id="PTHR45339:SF1">
    <property type="entry name" value="HYBRID SIGNAL TRANSDUCTION HISTIDINE KINASE J"/>
    <property type="match status" value="1"/>
</dbReference>
<dbReference type="STRING" id="522306.CAP2UW1_2835"/>
<comment type="catalytic activity">
    <reaction evidence="1">
        <text>ATP + protein L-histidine = ADP + protein N-phospho-L-histidine.</text>
        <dbReference type="EC" id="2.7.13.3"/>
    </reaction>
</comment>
<dbReference type="AlphaFoldDB" id="C7RTI2"/>
<keyword evidence="11" id="KW-1133">Transmembrane helix</keyword>
<evidence type="ECO:0000256" key="7">
    <source>
        <dbReference type="ARBA" id="ARBA00022692"/>
    </source>
</evidence>
<dbReference type="Gene3D" id="1.20.120.160">
    <property type="entry name" value="HPT domain"/>
    <property type="match status" value="1"/>
</dbReference>
<evidence type="ECO:0000256" key="2">
    <source>
        <dbReference type="ARBA" id="ARBA00004651"/>
    </source>
</evidence>
<dbReference type="Pfam" id="PF01627">
    <property type="entry name" value="Hpt"/>
    <property type="match status" value="1"/>
</dbReference>
<feature type="modified residue" description="Phosphohistidine" evidence="16">
    <location>
        <position position="819"/>
    </location>
</feature>
<keyword evidence="12" id="KW-0902">Two-component regulatory system</keyword>
<dbReference type="SMART" id="SM00388">
    <property type="entry name" value="HisKA"/>
    <property type="match status" value="1"/>
</dbReference>
<dbReference type="InterPro" id="IPR011006">
    <property type="entry name" value="CheY-like_superfamily"/>
</dbReference>
<organism evidence="21">
    <name type="scientific">Accumulibacter regalis</name>
    <dbReference type="NCBI Taxonomy" id="522306"/>
    <lineage>
        <taxon>Bacteria</taxon>
        <taxon>Pseudomonadati</taxon>
        <taxon>Pseudomonadota</taxon>
        <taxon>Betaproteobacteria</taxon>
        <taxon>Candidatus Accumulibacter</taxon>
    </lineage>
</organism>
<keyword evidence="6 21" id="KW-0808">Transferase</keyword>
<dbReference type="CDD" id="cd00082">
    <property type="entry name" value="HisKA"/>
    <property type="match status" value="1"/>
</dbReference>
<evidence type="ECO:0000256" key="8">
    <source>
        <dbReference type="ARBA" id="ARBA00022741"/>
    </source>
</evidence>
<dbReference type="PANTHER" id="PTHR45339">
    <property type="entry name" value="HYBRID SIGNAL TRANSDUCTION HISTIDINE KINASE J"/>
    <property type="match status" value="1"/>
</dbReference>
<dbReference type="PRINTS" id="PR00344">
    <property type="entry name" value="BCTRLSENSOR"/>
</dbReference>
<dbReference type="SUPFAM" id="SSF103190">
    <property type="entry name" value="Sensory domain-like"/>
    <property type="match status" value="1"/>
</dbReference>
<dbReference type="eggNOG" id="COG4251">
    <property type="taxonomic scope" value="Bacteria"/>
</dbReference>
<evidence type="ECO:0000256" key="15">
    <source>
        <dbReference type="ARBA" id="ARBA00070152"/>
    </source>
</evidence>
<feature type="domain" description="Response regulatory" evidence="19">
    <location>
        <begin position="613"/>
        <end position="730"/>
    </location>
</feature>
<dbReference type="Pfam" id="PF00512">
    <property type="entry name" value="HisKA"/>
    <property type="match status" value="1"/>
</dbReference>
<keyword evidence="8" id="KW-0547">Nucleotide-binding</keyword>
<dbReference type="SUPFAM" id="SSF47384">
    <property type="entry name" value="Homodimeric domain of signal transducing histidine kinase"/>
    <property type="match status" value="1"/>
</dbReference>
<protein>
    <recommendedName>
        <fullName evidence="15">Virulence sensor protein BvgS</fullName>
        <ecNumber evidence="3">2.7.13.3</ecNumber>
    </recommendedName>
</protein>
<accession>C7RTI2</accession>
<dbReference type="KEGG" id="app:CAP2UW1_2835"/>
<dbReference type="SMART" id="SM00073">
    <property type="entry name" value="HPT"/>
    <property type="match status" value="1"/>
</dbReference>
<keyword evidence="9 21" id="KW-0418">Kinase</keyword>
<comment type="function">
    <text evidence="14">Member of the two-component regulatory system BvgS/BvgA. Phosphorylates BvgA via a four-step phosphorelay in response to environmental signals.</text>
</comment>
<reference evidence="21" key="1">
    <citation type="submission" date="2009-08" db="EMBL/GenBank/DDBJ databases">
        <authorList>
            <consortium name="US DOE Joint Genome Institute"/>
            <person name="Lucas S."/>
            <person name="Copeland A."/>
            <person name="Lapidus A."/>
            <person name="Glavina del Rio T."/>
            <person name="Dalin E."/>
            <person name="Tice H."/>
            <person name="Bruce D."/>
            <person name="Barry K."/>
            <person name="Pitluck S."/>
            <person name="Lowry S."/>
            <person name="Larimer F."/>
            <person name="Land M."/>
            <person name="Hauser L."/>
            <person name="Kyrpides N."/>
            <person name="Ivanova N."/>
            <person name="McMahon K.D."/>
            <person name="Hugenholtz P."/>
        </authorList>
    </citation>
    <scope>NUCLEOTIDE SEQUENCE</scope>
    <source>
        <strain evidence="21">UW-1</strain>
    </source>
</reference>
<dbReference type="InterPro" id="IPR003661">
    <property type="entry name" value="HisK_dim/P_dom"/>
</dbReference>
<evidence type="ECO:0000256" key="17">
    <source>
        <dbReference type="PROSITE-ProRule" id="PRU00169"/>
    </source>
</evidence>
<evidence type="ECO:0000256" key="12">
    <source>
        <dbReference type="ARBA" id="ARBA00023012"/>
    </source>
</evidence>
<proteinExistence type="predicted"/>
<dbReference type="PROSITE" id="PS50109">
    <property type="entry name" value="HIS_KIN"/>
    <property type="match status" value="1"/>
</dbReference>
<dbReference type="FunFam" id="1.10.287.130:FF:000004">
    <property type="entry name" value="Ethylene receptor 1"/>
    <property type="match status" value="1"/>
</dbReference>
<dbReference type="GO" id="GO:0005886">
    <property type="term" value="C:plasma membrane"/>
    <property type="evidence" value="ECO:0007669"/>
    <property type="project" value="UniProtKB-SubCell"/>
</dbReference>
<dbReference type="InterPro" id="IPR003594">
    <property type="entry name" value="HATPase_dom"/>
</dbReference>
<dbReference type="SUPFAM" id="SSF55874">
    <property type="entry name" value="ATPase domain of HSP90 chaperone/DNA topoisomerase II/histidine kinase"/>
    <property type="match status" value="1"/>
</dbReference>
<evidence type="ECO:0000259" key="18">
    <source>
        <dbReference type="PROSITE" id="PS50109"/>
    </source>
</evidence>
<dbReference type="PROSITE" id="PS50894">
    <property type="entry name" value="HPT"/>
    <property type="match status" value="1"/>
</dbReference>
<dbReference type="EMBL" id="CP001715">
    <property type="protein sequence ID" value="ACV36115.1"/>
    <property type="molecule type" value="Genomic_DNA"/>
</dbReference>
<dbReference type="InterPro" id="IPR036890">
    <property type="entry name" value="HATPase_C_sf"/>
</dbReference>
<dbReference type="Gene3D" id="6.10.340.10">
    <property type="match status" value="1"/>
</dbReference>
<dbReference type="Pfam" id="PF00072">
    <property type="entry name" value="Response_reg"/>
    <property type="match status" value="1"/>
</dbReference>
<dbReference type="OrthoDB" id="5290456at2"/>
<evidence type="ECO:0000256" key="3">
    <source>
        <dbReference type="ARBA" id="ARBA00012438"/>
    </source>
</evidence>
<evidence type="ECO:0000256" key="4">
    <source>
        <dbReference type="ARBA" id="ARBA00022475"/>
    </source>
</evidence>
<dbReference type="SUPFAM" id="SSF47226">
    <property type="entry name" value="Histidine-containing phosphotransfer domain, HPT domain"/>
    <property type="match status" value="1"/>
</dbReference>
<keyword evidence="13" id="KW-0472">Membrane</keyword>
<evidence type="ECO:0000256" key="10">
    <source>
        <dbReference type="ARBA" id="ARBA00022840"/>
    </source>
</evidence>
<evidence type="ECO:0000256" key="1">
    <source>
        <dbReference type="ARBA" id="ARBA00000085"/>
    </source>
</evidence>
<dbReference type="SMART" id="SM00448">
    <property type="entry name" value="REC"/>
    <property type="match status" value="1"/>
</dbReference>
<dbReference type="Gene3D" id="3.30.450.20">
    <property type="entry name" value="PAS domain"/>
    <property type="match status" value="1"/>
</dbReference>
<dbReference type="PROSITE" id="PS50110">
    <property type="entry name" value="RESPONSE_REGULATORY"/>
    <property type="match status" value="1"/>
</dbReference>
<dbReference type="InterPro" id="IPR008207">
    <property type="entry name" value="Sig_transdc_His_kin_Hpt_dom"/>
</dbReference>
<evidence type="ECO:0000256" key="11">
    <source>
        <dbReference type="ARBA" id="ARBA00022989"/>
    </source>
</evidence>
<dbReference type="SMART" id="SM00387">
    <property type="entry name" value="HATPase_c"/>
    <property type="match status" value="1"/>
</dbReference>
<dbReference type="FunFam" id="3.30.565.10:FF:000010">
    <property type="entry name" value="Sensor histidine kinase RcsC"/>
    <property type="match status" value="1"/>
</dbReference>
<dbReference type="Gene3D" id="3.30.565.10">
    <property type="entry name" value="Histidine kinase-like ATPase, C-terminal domain"/>
    <property type="match status" value="1"/>
</dbReference>
<dbReference type="CDD" id="cd00088">
    <property type="entry name" value="HPT"/>
    <property type="match status" value="1"/>
</dbReference>
<dbReference type="InterPro" id="IPR036641">
    <property type="entry name" value="HPT_dom_sf"/>
</dbReference>
<dbReference type="GO" id="GO:0005524">
    <property type="term" value="F:ATP binding"/>
    <property type="evidence" value="ECO:0007669"/>
    <property type="project" value="UniProtKB-KW"/>
</dbReference>
<dbReference type="InterPro" id="IPR029150">
    <property type="entry name" value="dCache_3"/>
</dbReference>
<dbReference type="InterPro" id="IPR036097">
    <property type="entry name" value="HisK_dim/P_sf"/>
</dbReference>
<keyword evidence="4" id="KW-1003">Cell membrane</keyword>
<name>C7RTI2_ACCRE</name>
<comment type="subcellular location">
    <subcellularLocation>
        <location evidence="2">Cell membrane</location>
        <topology evidence="2">Multi-pass membrane protein</topology>
    </subcellularLocation>
</comment>
<feature type="modified residue" description="4-aspartylphosphate" evidence="17">
    <location>
        <position position="662"/>
    </location>
</feature>
<evidence type="ECO:0000256" key="9">
    <source>
        <dbReference type="ARBA" id="ARBA00022777"/>
    </source>
</evidence>
<dbReference type="eggNOG" id="COG0784">
    <property type="taxonomic scope" value="Bacteria"/>
</dbReference>
<sequence precursor="true">MERRFSLSLTLILLFGVLAGIAQWTAFQVSEQVLRTTVEAREIDKVRTVGRVVTGLIAQQSWRSQLAARLTAARNGLGRSLAKRQADSEQTWRAVLDGALPATEVDLMELADAQEIVVYRAHDPQRHGDQSATWGIFEALEGAEVIVSSLDEAGLSLLAIEPVRAEGRVVGALTAGVRLDSDLLKSLSQDLGAELVLVSSAGATLATSEEAPNARDSAAIQEALTQKIPIYRHEMASHQTRAYLPLTIVDNAYVVIVTLDSTRSYQLLAEASERSAFYTLAIVLVSMLLGFLLLRRLLNPLRSLRRKAEASAMELTGSGISADSGNEVQAVVEVLETLTDRLVRRNSDLAEAKDAAEAANTAKSQFLSNMSHEIRTPLNGILGMAEVLERTPLNNEQARYLRAISSAGQALHGLLGDILDLAKIEAGKIVLEDIDFDLESLLVQLAETFRELASASGKSLTADFVGVARLCLRGDPTRLRQLLSNLLTNAVKFTERGGITLNVVRLASRPEDARVWLRFSVRDTGIGIAPEAAARLFQPFVQADQSTTRRFGGSGLGLVICKQLVELMGGSISVDSTVNQGSTFTAELPFAEASAPIAARAAGDASQHTLAGRVLVAEDNPVNQAVIEAMLGRIGITATIVDNGAAAVELVAQSAFDLVLMDCQMPVMDGYAATAAIRALPGPQAAVPIIALTANALPADRQHCLDVGMNDYLSKPVGLEPLASCLAQWLPASVGSSTRSPTIGNTLPPATEGLPEVTKVTSLLDRSALLDNPGFTRAICGNLVERVIGQYLTDSPKLSSTISSGLQAGNWPEVTRAAHSLKSSSAMVGLPTVAALASRIEALAKAEAGRAIESELPGLLGECEKADAELRAALEWLVGRPANA</sequence>
<keyword evidence="7" id="KW-0812">Transmembrane</keyword>
<dbReference type="Gene3D" id="3.40.50.2300">
    <property type="match status" value="1"/>
</dbReference>
<dbReference type="InterPro" id="IPR029151">
    <property type="entry name" value="Sensor-like_sf"/>
</dbReference>
<feature type="domain" description="Histidine kinase" evidence="18">
    <location>
        <begin position="369"/>
        <end position="592"/>
    </location>
</feature>
<dbReference type="SUPFAM" id="SSF52172">
    <property type="entry name" value="CheY-like"/>
    <property type="match status" value="1"/>
</dbReference>
<evidence type="ECO:0000256" key="16">
    <source>
        <dbReference type="PROSITE-ProRule" id="PRU00110"/>
    </source>
</evidence>
<evidence type="ECO:0000259" key="19">
    <source>
        <dbReference type="PROSITE" id="PS50110"/>
    </source>
</evidence>
<dbReference type="eggNOG" id="COG2198">
    <property type="taxonomic scope" value="Bacteria"/>
</dbReference>
<dbReference type="InterPro" id="IPR005467">
    <property type="entry name" value="His_kinase_dom"/>
</dbReference>
<evidence type="ECO:0000259" key="20">
    <source>
        <dbReference type="PROSITE" id="PS50894"/>
    </source>
</evidence>
<dbReference type="InterPro" id="IPR001789">
    <property type="entry name" value="Sig_transdc_resp-reg_receiver"/>
</dbReference>
<evidence type="ECO:0000256" key="14">
    <source>
        <dbReference type="ARBA" id="ARBA00058004"/>
    </source>
</evidence>
<feature type="domain" description="HPt" evidence="20">
    <location>
        <begin position="780"/>
        <end position="873"/>
    </location>
</feature>
<dbReference type="Pfam" id="PF14827">
    <property type="entry name" value="dCache_3"/>
    <property type="match status" value="1"/>
</dbReference>
<reference evidence="21" key="2">
    <citation type="submission" date="2009-09" db="EMBL/GenBank/DDBJ databases">
        <title>Complete sequence of chromosome of Candidatus Accumulibacter phosphatis clade IIA str. UW-1.</title>
        <authorList>
            <consortium name="US DOE Joint Genome Institute"/>
            <person name="Martin H.G."/>
            <person name="Ivanova N."/>
            <person name="Kunin V."/>
            <person name="Warnecke F."/>
            <person name="Barry K."/>
            <person name="He S."/>
            <person name="Salamov A."/>
            <person name="Szeto E."/>
            <person name="Dalin E."/>
            <person name="Pangilinan J.L."/>
            <person name="Lapidus A."/>
            <person name="Lowry S."/>
            <person name="Kyrpides N.C."/>
            <person name="McMahon K.D."/>
            <person name="Hugenholtz P."/>
        </authorList>
    </citation>
    <scope>NUCLEOTIDE SEQUENCE [LARGE SCALE GENOMIC DNA]</scope>
    <source>
        <strain evidence="21">UW-1</strain>
    </source>
</reference>
<dbReference type="CDD" id="cd17546">
    <property type="entry name" value="REC_hyHK_CKI1_RcsC-like"/>
    <property type="match status" value="1"/>
</dbReference>
<evidence type="ECO:0000256" key="6">
    <source>
        <dbReference type="ARBA" id="ARBA00022679"/>
    </source>
</evidence>
<dbReference type="InterPro" id="IPR004358">
    <property type="entry name" value="Sig_transdc_His_kin-like_C"/>
</dbReference>
<dbReference type="HOGENOM" id="CLU_325885_0_0_4"/>
<dbReference type="Gene3D" id="1.10.287.130">
    <property type="match status" value="1"/>
</dbReference>
<evidence type="ECO:0000256" key="13">
    <source>
        <dbReference type="ARBA" id="ARBA00023136"/>
    </source>
</evidence>
<evidence type="ECO:0000256" key="5">
    <source>
        <dbReference type="ARBA" id="ARBA00022553"/>
    </source>
</evidence>
<evidence type="ECO:0000313" key="21">
    <source>
        <dbReference type="EMBL" id="ACV36115.1"/>
    </source>
</evidence>
<keyword evidence="10" id="KW-0067">ATP-binding</keyword>